<dbReference type="InterPro" id="IPR018114">
    <property type="entry name" value="TRYPSIN_HIS"/>
</dbReference>
<dbReference type="Pfam" id="PF12032">
    <property type="entry name" value="CLIP"/>
    <property type="match status" value="1"/>
</dbReference>
<dbReference type="GO" id="GO:0042381">
    <property type="term" value="P:hemolymph coagulation"/>
    <property type="evidence" value="ECO:0007669"/>
    <property type="project" value="UniProtKB-KW"/>
</dbReference>
<evidence type="ECO:0000256" key="5">
    <source>
        <dbReference type="ARBA" id="ARBA00022820"/>
    </source>
</evidence>
<keyword evidence="3 11" id="KW-0732">Signal</keyword>
<dbReference type="SMART" id="SM00680">
    <property type="entry name" value="CLIP"/>
    <property type="match status" value="1"/>
</dbReference>
<comment type="catalytic activity">
    <reaction evidence="9">
        <text>Selective cleavage of 103-Arg-|-Ser-104 and 124-Ile-|-Ile-125 bonds in Limulus clotting factor B to form activated factor B. Cleavage of -Pro-Arg-|-Xaa- bonds in synthetic substrates.</text>
        <dbReference type="EC" id="3.4.21.84"/>
    </reaction>
</comment>
<dbReference type="InterPro" id="IPR009003">
    <property type="entry name" value="Peptidase_S1_PA"/>
</dbReference>
<organism evidence="15 16">
    <name type="scientific">Cherax quadricarinatus</name>
    <name type="common">Australian red claw crayfish</name>
    <dbReference type="NCBI Taxonomy" id="27406"/>
    <lineage>
        <taxon>Eukaryota</taxon>
        <taxon>Metazoa</taxon>
        <taxon>Ecdysozoa</taxon>
        <taxon>Arthropoda</taxon>
        <taxon>Crustacea</taxon>
        <taxon>Multicrustacea</taxon>
        <taxon>Malacostraca</taxon>
        <taxon>Eumalacostraca</taxon>
        <taxon>Eucarida</taxon>
        <taxon>Decapoda</taxon>
        <taxon>Pleocyemata</taxon>
        <taxon>Astacidea</taxon>
        <taxon>Parastacoidea</taxon>
        <taxon>Parastacidae</taxon>
        <taxon>Cherax</taxon>
    </lineage>
</organism>
<evidence type="ECO:0000256" key="10">
    <source>
        <dbReference type="RuleBase" id="RU363034"/>
    </source>
</evidence>
<dbReference type="PANTHER" id="PTHR24252">
    <property type="entry name" value="ACROSIN-RELATED"/>
    <property type="match status" value="1"/>
</dbReference>
<keyword evidence="5" id="KW-0353">Hemolymph clotting</keyword>
<sequence length="400" mass="43729">MKCLGVGLLFLAAVTAQIVFPDGDPKNKDVDTELRNAVEISDRQNFNFLDVGLNNGCITPDGERGICGPLSQCRGYAPFFNQLRQLNVIRFLRSRICRFLPRTVHVCCPQARPIMPPISGPPRRPNPGTGGPASLSNNPLIPSESICGVPTAGRVVGGVTVEYPGRWPWLAAVGFRQAGGNFQTDCGGTLITRHHVLTAAHCFDEPGKRDPEDVRLGEFSLSRSNDDASPQDFRIVSRRDNGYNRRTKENDIMLLILDRDVQFNDLIKPACLPFNERNNNFDGQSLTVVGWGRTSFESRTLSDVPMEAQVPVVNSRTCSTAYQGVQGDRPVVDHRHLCAGSASTDSCSGDSGGPLNYRAPSGRYYIAGIVSFGVGCARPEFPGVYTRVSAFLDWIVNNVQ</sequence>
<keyword evidence="16" id="KW-1185">Reference proteome</keyword>
<keyword evidence="1" id="KW-0768">Sushi</keyword>
<dbReference type="SMART" id="SM00020">
    <property type="entry name" value="Tryp_SPc"/>
    <property type="match status" value="1"/>
</dbReference>
<dbReference type="InterPro" id="IPR001254">
    <property type="entry name" value="Trypsin_dom"/>
</dbReference>
<dbReference type="FunFam" id="2.40.10.10:FF:000120">
    <property type="entry name" value="Putative serine protease"/>
    <property type="match status" value="1"/>
</dbReference>
<evidence type="ECO:0000256" key="9">
    <source>
        <dbReference type="ARBA" id="ARBA00052079"/>
    </source>
</evidence>
<dbReference type="GO" id="GO:0005576">
    <property type="term" value="C:extracellular region"/>
    <property type="evidence" value="ECO:0007669"/>
    <property type="project" value="UniProtKB-SubCell"/>
</dbReference>
<dbReference type="InterPro" id="IPR033116">
    <property type="entry name" value="TRYPSIN_SER"/>
</dbReference>
<dbReference type="InterPro" id="IPR038565">
    <property type="entry name" value="CLIP_sf"/>
</dbReference>
<evidence type="ECO:0000313" key="16">
    <source>
        <dbReference type="Proteomes" id="UP001445076"/>
    </source>
</evidence>
<protein>
    <recommendedName>
        <fullName evidence="11">CLIP domain-containing serine protease</fullName>
        <ecNumber evidence="10">3.4.21.-</ecNumber>
    </recommendedName>
</protein>
<dbReference type="SUPFAM" id="SSF50494">
    <property type="entry name" value="Trypsin-like serine proteases"/>
    <property type="match status" value="1"/>
</dbReference>
<dbReference type="PROSITE" id="PS51888">
    <property type="entry name" value="CLIP"/>
    <property type="match status" value="1"/>
</dbReference>
<evidence type="ECO:0000256" key="12">
    <source>
        <dbReference type="SAM" id="MobiDB-lite"/>
    </source>
</evidence>
<evidence type="ECO:0000256" key="4">
    <source>
        <dbReference type="ARBA" id="ARBA00022801"/>
    </source>
</evidence>
<accession>A0AAW0XA42</accession>
<reference evidence="15 16" key="1">
    <citation type="journal article" date="2024" name="BMC Genomics">
        <title>Genome assembly of redclaw crayfish (Cherax quadricarinatus) provides insights into its immune adaptation and hypoxia tolerance.</title>
        <authorList>
            <person name="Liu Z."/>
            <person name="Zheng J."/>
            <person name="Li H."/>
            <person name="Fang K."/>
            <person name="Wang S."/>
            <person name="He J."/>
            <person name="Zhou D."/>
            <person name="Weng S."/>
            <person name="Chi M."/>
            <person name="Gu Z."/>
            <person name="He J."/>
            <person name="Li F."/>
            <person name="Wang M."/>
        </authorList>
    </citation>
    <scope>NUCLEOTIDE SEQUENCE [LARGE SCALE GENOMIC DNA]</scope>
    <source>
        <strain evidence="15">ZL_2023a</strain>
    </source>
</reference>
<dbReference type="InterPro" id="IPR022700">
    <property type="entry name" value="CLIP"/>
</dbReference>
<dbReference type="InterPro" id="IPR043504">
    <property type="entry name" value="Peptidase_S1_PA_chymotrypsin"/>
</dbReference>
<keyword evidence="2 10" id="KW-0645">Protease</keyword>
<dbReference type="GO" id="GO:0006508">
    <property type="term" value="P:proteolysis"/>
    <property type="evidence" value="ECO:0007669"/>
    <property type="project" value="UniProtKB-KW"/>
</dbReference>
<evidence type="ECO:0000256" key="8">
    <source>
        <dbReference type="ARBA" id="ARBA00024195"/>
    </source>
</evidence>
<proteinExistence type="inferred from homology"/>
<dbReference type="EMBL" id="JARKIK010000031">
    <property type="protein sequence ID" value="KAK8741345.1"/>
    <property type="molecule type" value="Genomic_DNA"/>
</dbReference>
<feature type="domain" description="Clip" evidence="14">
    <location>
        <begin position="56"/>
        <end position="108"/>
    </location>
</feature>
<dbReference type="PANTHER" id="PTHR24252:SF7">
    <property type="entry name" value="HYALIN"/>
    <property type="match status" value="1"/>
</dbReference>
<keyword evidence="11" id="KW-0964">Secreted</keyword>
<name>A0AAW0XA42_CHEQU</name>
<evidence type="ECO:0000313" key="15">
    <source>
        <dbReference type="EMBL" id="KAK8741345.1"/>
    </source>
</evidence>
<feature type="compositionally biased region" description="Pro residues" evidence="12">
    <location>
        <begin position="115"/>
        <end position="125"/>
    </location>
</feature>
<dbReference type="PROSITE" id="PS00135">
    <property type="entry name" value="TRYPSIN_SER"/>
    <property type="match status" value="1"/>
</dbReference>
<dbReference type="EC" id="3.4.21.-" evidence="10"/>
<comment type="domain">
    <text evidence="11">The clip domain consists of 35-55 residues which are 'knitted' together usually by 3 conserved disulfide bonds forming a clip-like compact structure.</text>
</comment>
<feature type="domain" description="Peptidase S1" evidence="13">
    <location>
        <begin position="155"/>
        <end position="400"/>
    </location>
</feature>
<dbReference type="Pfam" id="PF00089">
    <property type="entry name" value="Trypsin"/>
    <property type="match status" value="1"/>
</dbReference>
<comment type="similarity">
    <text evidence="8 11">Belongs to the peptidase S1 family. CLIP subfamily.</text>
</comment>
<evidence type="ECO:0000259" key="13">
    <source>
        <dbReference type="PROSITE" id="PS50240"/>
    </source>
</evidence>
<keyword evidence="6 10" id="KW-0720">Serine protease</keyword>
<dbReference type="GO" id="GO:0004252">
    <property type="term" value="F:serine-type endopeptidase activity"/>
    <property type="evidence" value="ECO:0007669"/>
    <property type="project" value="UniProtKB-UniRule"/>
</dbReference>
<gene>
    <name evidence="15" type="ORF">OTU49_002621</name>
</gene>
<dbReference type="CDD" id="cd00190">
    <property type="entry name" value="Tryp_SPc"/>
    <property type="match status" value="1"/>
</dbReference>
<evidence type="ECO:0000256" key="11">
    <source>
        <dbReference type="RuleBase" id="RU366078"/>
    </source>
</evidence>
<evidence type="ECO:0000259" key="14">
    <source>
        <dbReference type="PROSITE" id="PS51888"/>
    </source>
</evidence>
<keyword evidence="7" id="KW-1015">Disulfide bond</keyword>
<comment type="caution">
    <text evidence="15">The sequence shown here is derived from an EMBL/GenBank/DDBJ whole genome shotgun (WGS) entry which is preliminary data.</text>
</comment>
<dbReference type="Proteomes" id="UP001445076">
    <property type="component" value="Unassembled WGS sequence"/>
</dbReference>
<comment type="subcellular location">
    <subcellularLocation>
        <location evidence="11">Secreted</location>
    </subcellularLocation>
</comment>
<dbReference type="PRINTS" id="PR00722">
    <property type="entry name" value="CHYMOTRYPSIN"/>
</dbReference>
<dbReference type="PROSITE" id="PS50240">
    <property type="entry name" value="TRYPSIN_DOM"/>
    <property type="match status" value="1"/>
</dbReference>
<dbReference type="AlphaFoldDB" id="A0AAW0XA42"/>
<dbReference type="Gene3D" id="3.30.1640.30">
    <property type="match status" value="1"/>
</dbReference>
<evidence type="ECO:0000256" key="2">
    <source>
        <dbReference type="ARBA" id="ARBA00022670"/>
    </source>
</evidence>
<evidence type="ECO:0000256" key="3">
    <source>
        <dbReference type="ARBA" id="ARBA00022729"/>
    </source>
</evidence>
<evidence type="ECO:0000256" key="6">
    <source>
        <dbReference type="ARBA" id="ARBA00022825"/>
    </source>
</evidence>
<keyword evidence="4 10" id="KW-0378">Hydrolase</keyword>
<evidence type="ECO:0000256" key="7">
    <source>
        <dbReference type="ARBA" id="ARBA00023157"/>
    </source>
</evidence>
<feature type="chain" id="PRO_5043111245" description="CLIP domain-containing serine protease" evidence="11">
    <location>
        <begin position="17"/>
        <end position="400"/>
    </location>
</feature>
<feature type="region of interest" description="Disordered" evidence="12">
    <location>
        <begin position="115"/>
        <end position="136"/>
    </location>
</feature>
<evidence type="ECO:0000256" key="1">
    <source>
        <dbReference type="ARBA" id="ARBA00022659"/>
    </source>
</evidence>
<dbReference type="Gene3D" id="2.40.10.10">
    <property type="entry name" value="Trypsin-like serine proteases"/>
    <property type="match status" value="1"/>
</dbReference>
<dbReference type="PROSITE" id="PS00134">
    <property type="entry name" value="TRYPSIN_HIS"/>
    <property type="match status" value="1"/>
</dbReference>
<dbReference type="InterPro" id="IPR001314">
    <property type="entry name" value="Peptidase_S1A"/>
</dbReference>
<feature type="signal peptide" evidence="11">
    <location>
        <begin position="1"/>
        <end position="16"/>
    </location>
</feature>